<dbReference type="Gene3D" id="2.160.20.80">
    <property type="entry name" value="E3 ubiquitin-protein ligase SopA"/>
    <property type="match status" value="1"/>
</dbReference>
<dbReference type="EMBL" id="VLKR01000015">
    <property type="protein sequence ID" value="TWI18844.1"/>
    <property type="molecule type" value="Genomic_DNA"/>
</dbReference>
<organism evidence="1 2">
    <name type="scientific">Sphingobacterium siyangense</name>
    <dbReference type="NCBI Taxonomy" id="459529"/>
    <lineage>
        <taxon>Bacteria</taxon>
        <taxon>Pseudomonadati</taxon>
        <taxon>Bacteroidota</taxon>
        <taxon>Sphingobacteriia</taxon>
        <taxon>Sphingobacteriales</taxon>
        <taxon>Sphingobacteriaceae</taxon>
        <taxon>Sphingobacterium</taxon>
    </lineage>
</organism>
<dbReference type="InterPro" id="IPR001646">
    <property type="entry name" value="5peptide_repeat"/>
</dbReference>
<dbReference type="PANTHER" id="PTHR42999">
    <property type="entry name" value="ANTIBIOTIC RESISTANCE PROTEIN MCBG"/>
    <property type="match status" value="1"/>
</dbReference>
<protein>
    <submittedName>
        <fullName evidence="1">Pentapeptide repeat protein</fullName>
    </submittedName>
</protein>
<comment type="caution">
    <text evidence="1">The sequence shown here is derived from an EMBL/GenBank/DDBJ whole genome shotgun (WGS) entry which is preliminary data.</text>
</comment>
<dbReference type="AlphaFoldDB" id="A0A562MG23"/>
<reference evidence="1 2" key="1">
    <citation type="journal article" date="2015" name="Stand. Genomic Sci.">
        <title>Genomic Encyclopedia of Bacterial and Archaeal Type Strains, Phase III: the genomes of soil and plant-associated and newly described type strains.</title>
        <authorList>
            <person name="Whitman W.B."/>
            <person name="Woyke T."/>
            <person name="Klenk H.P."/>
            <person name="Zhou Y."/>
            <person name="Lilburn T.G."/>
            <person name="Beck B.J."/>
            <person name="De Vos P."/>
            <person name="Vandamme P."/>
            <person name="Eisen J.A."/>
            <person name="Garrity G."/>
            <person name="Hugenholtz P."/>
            <person name="Kyrpides N.C."/>
        </authorList>
    </citation>
    <scope>NUCLEOTIDE SEQUENCE [LARGE SCALE GENOMIC DNA]</scope>
    <source>
        <strain evidence="1 2">CGMCC 1.6855</strain>
    </source>
</reference>
<dbReference type="InterPro" id="IPR052949">
    <property type="entry name" value="PA_immunity-related"/>
</dbReference>
<dbReference type="Proteomes" id="UP000315908">
    <property type="component" value="Unassembled WGS sequence"/>
</dbReference>
<dbReference type="PANTHER" id="PTHR42999:SF1">
    <property type="entry name" value="PENTAPEPTIDE REPEAT-CONTAINING PROTEIN"/>
    <property type="match status" value="1"/>
</dbReference>
<name>A0A562MG23_9SPHI</name>
<dbReference type="Pfam" id="PF13599">
    <property type="entry name" value="Pentapeptide_4"/>
    <property type="match status" value="1"/>
</dbReference>
<sequence length="136" mass="15658">MANIDGAGFRNAVFKYCKLLGLDFARCSKFVFSFKFEECILDYSNFFGTSLKKTPFLNCSLKEVEFTETNLSEATFNGCNLMGARFLNTNLEKADFRMADNFSIDLEHNKLKKAKFSSLNLEGLLYKYQLDIQHNH</sequence>
<proteinExistence type="predicted"/>
<evidence type="ECO:0000313" key="1">
    <source>
        <dbReference type="EMBL" id="TWI18844.1"/>
    </source>
</evidence>
<dbReference type="SUPFAM" id="SSF141571">
    <property type="entry name" value="Pentapeptide repeat-like"/>
    <property type="match status" value="1"/>
</dbReference>
<accession>A0A562MG23</accession>
<evidence type="ECO:0000313" key="2">
    <source>
        <dbReference type="Proteomes" id="UP000315908"/>
    </source>
</evidence>
<gene>
    <name evidence="1" type="ORF">IQ31_02972</name>
</gene>